<feature type="region of interest" description="Disordered" evidence="1">
    <location>
        <begin position="184"/>
        <end position="223"/>
    </location>
</feature>
<feature type="region of interest" description="Disordered" evidence="1">
    <location>
        <begin position="1"/>
        <end position="47"/>
    </location>
</feature>
<gene>
    <name evidence="2" type="ORF">LPLAT_LOCUS10416</name>
</gene>
<dbReference type="Pfam" id="PF15389">
    <property type="entry name" value="DUF4612"/>
    <property type="match status" value="1"/>
</dbReference>
<feature type="region of interest" description="Disordered" evidence="1">
    <location>
        <begin position="66"/>
        <end position="126"/>
    </location>
</feature>
<dbReference type="AlphaFoldDB" id="A0AAV2NY27"/>
<dbReference type="PANTHER" id="PTHR14974:SF3">
    <property type="entry name" value="SIMILAR TO RIKEN CDNA 1700025G04 GENE"/>
    <property type="match status" value="1"/>
</dbReference>
<dbReference type="InterPro" id="IPR027967">
    <property type="entry name" value="DUF4612"/>
</dbReference>
<name>A0AAV2NY27_9HYME</name>
<dbReference type="EMBL" id="OZ034828">
    <property type="protein sequence ID" value="CAL1684892.1"/>
    <property type="molecule type" value="Genomic_DNA"/>
</dbReference>
<sequence>MYTRARSMIGSDDSERNVLRKRSHGPRTVLPRSASFPAGGTSDFQNKQRGARMWLKVLRQNITHLARRAKGNASSVEQKNGNGNVKGNKTNNNGVEVNRNEDQNGGVDAKGQAKKKPTAPGGGPLLQQAEISTSQLDFFKMLDEKIENGPDYDESLDTTNRAERMSSLLRRWELASVTWSSVSDLDGTALPSNQKSRTSALSSPRQSLSAKDREGMRNIVGGRPESAPIFVRNANRVDGLQESGHYCPSPSMPRHVLESITQSPTQSVKTATPPGCASPIGSRYVQDAYGKECSVVSEQQQQQQPKKIHYVGQNPVNGEYVTQQALYREQYLQQTGIITVAPQYSAGSPGGNVLRNNPYVQHFQIAANPQHFAAPARRRGFNAAQMT</sequence>
<keyword evidence="3" id="KW-1185">Reference proteome</keyword>
<feature type="compositionally biased region" description="Low complexity" evidence="1">
    <location>
        <begin position="76"/>
        <end position="97"/>
    </location>
</feature>
<organism evidence="2 3">
    <name type="scientific">Lasius platythorax</name>
    <dbReference type="NCBI Taxonomy" id="488582"/>
    <lineage>
        <taxon>Eukaryota</taxon>
        <taxon>Metazoa</taxon>
        <taxon>Ecdysozoa</taxon>
        <taxon>Arthropoda</taxon>
        <taxon>Hexapoda</taxon>
        <taxon>Insecta</taxon>
        <taxon>Pterygota</taxon>
        <taxon>Neoptera</taxon>
        <taxon>Endopterygota</taxon>
        <taxon>Hymenoptera</taxon>
        <taxon>Apocrita</taxon>
        <taxon>Aculeata</taxon>
        <taxon>Formicoidea</taxon>
        <taxon>Formicidae</taxon>
        <taxon>Formicinae</taxon>
        <taxon>Lasius</taxon>
        <taxon>Lasius</taxon>
    </lineage>
</organism>
<feature type="compositionally biased region" description="Polar residues" evidence="1">
    <location>
        <begin position="190"/>
        <end position="209"/>
    </location>
</feature>
<reference evidence="2" key="1">
    <citation type="submission" date="2024-04" db="EMBL/GenBank/DDBJ databases">
        <authorList>
            <consortium name="Molecular Ecology Group"/>
        </authorList>
    </citation>
    <scope>NUCLEOTIDE SEQUENCE</scope>
</reference>
<evidence type="ECO:0000313" key="2">
    <source>
        <dbReference type="EMBL" id="CAL1684892.1"/>
    </source>
</evidence>
<dbReference type="PANTHER" id="PTHR14974">
    <property type="entry name" value="SIMILAR TO RIKEN CDNA 1700025G04 GENE"/>
    <property type="match status" value="1"/>
</dbReference>
<accession>A0AAV2NY27</accession>
<proteinExistence type="predicted"/>
<protein>
    <submittedName>
        <fullName evidence="2">Uncharacterized protein</fullName>
    </submittedName>
</protein>
<evidence type="ECO:0000313" key="3">
    <source>
        <dbReference type="Proteomes" id="UP001497644"/>
    </source>
</evidence>
<dbReference type="Proteomes" id="UP001497644">
    <property type="component" value="Chromosome 5"/>
</dbReference>
<evidence type="ECO:0000256" key="1">
    <source>
        <dbReference type="SAM" id="MobiDB-lite"/>
    </source>
</evidence>